<dbReference type="EMBL" id="CAADFW010000047">
    <property type="protein sequence ID" value="VFK60576.1"/>
    <property type="molecule type" value="Genomic_DNA"/>
</dbReference>
<accession>A0A451A3H5</accession>
<evidence type="ECO:0000256" key="1">
    <source>
        <dbReference type="SAM" id="MobiDB-lite"/>
    </source>
</evidence>
<feature type="region of interest" description="Disordered" evidence="1">
    <location>
        <begin position="1"/>
        <end position="22"/>
    </location>
</feature>
<proteinExistence type="predicted"/>
<protein>
    <submittedName>
        <fullName evidence="3">Uncharacterized protein</fullName>
    </submittedName>
</protein>
<organism evidence="3">
    <name type="scientific">Candidatus Kentrum sp. TC</name>
    <dbReference type="NCBI Taxonomy" id="2126339"/>
    <lineage>
        <taxon>Bacteria</taxon>
        <taxon>Pseudomonadati</taxon>
        <taxon>Pseudomonadota</taxon>
        <taxon>Gammaproteobacteria</taxon>
        <taxon>Candidatus Kentrum</taxon>
    </lineage>
</organism>
<evidence type="ECO:0000313" key="2">
    <source>
        <dbReference type="EMBL" id="VFK51849.1"/>
    </source>
</evidence>
<name>A0A451A3H5_9GAMM</name>
<sequence length="97" mass="10821">MSHCQNASGKGGRLPNGDGLAAYPGTSEQLANEIEIVEDEISNAIVLGFSAYWGWETGYLGMDAGKWKLLDERANRYSNEYQYAECNHQPQRITAYE</sequence>
<dbReference type="EMBL" id="CAADFS010000143">
    <property type="protein sequence ID" value="VFK51849.1"/>
    <property type="molecule type" value="Genomic_DNA"/>
</dbReference>
<gene>
    <name evidence="2" type="ORF">BECKTC1821D_GA0114238_11435</name>
    <name evidence="3" type="ORF">BECKTC1821F_GA0114240_10473</name>
</gene>
<reference evidence="3" key="1">
    <citation type="submission" date="2019-02" db="EMBL/GenBank/DDBJ databases">
        <authorList>
            <person name="Gruber-Vodicka R. H."/>
            <person name="Seah K. B. B."/>
        </authorList>
    </citation>
    <scope>NUCLEOTIDE SEQUENCE</scope>
    <source>
        <strain evidence="2">BECK_BZ123</strain>
        <strain evidence="3">BECK_BZ126</strain>
    </source>
</reference>
<evidence type="ECO:0000313" key="3">
    <source>
        <dbReference type="EMBL" id="VFK60576.1"/>
    </source>
</evidence>
<dbReference type="AlphaFoldDB" id="A0A451A3H5"/>